<accession>A0ABS7XNU4</accession>
<proteinExistence type="predicted"/>
<gene>
    <name evidence="1" type="ORF">LB452_11395</name>
</gene>
<name>A0ABS7XNU4_9FLAO</name>
<evidence type="ECO:0000313" key="2">
    <source>
        <dbReference type="Proteomes" id="UP001199314"/>
    </source>
</evidence>
<dbReference type="Proteomes" id="UP001199314">
    <property type="component" value="Unassembled WGS sequence"/>
</dbReference>
<comment type="caution">
    <text evidence="1">The sequence shown here is derived from an EMBL/GenBank/DDBJ whole genome shotgun (WGS) entry which is preliminary data.</text>
</comment>
<dbReference type="RefSeq" id="WP_224461862.1">
    <property type="nucleotide sequence ID" value="NZ_JAIQZE010000013.1"/>
</dbReference>
<evidence type="ECO:0000313" key="1">
    <source>
        <dbReference type="EMBL" id="MBZ9779526.1"/>
    </source>
</evidence>
<dbReference type="EMBL" id="JAIQZE010000013">
    <property type="protein sequence ID" value="MBZ9779526.1"/>
    <property type="molecule type" value="Genomic_DNA"/>
</dbReference>
<sequence length="94" mass="10640">MLVRTFAFAANDPNENFEFELLCLDSLDIESNIDVDYGLCMFSYSITATNQVTGEVITRNYTQTANDSSETEYKAYAKTTMMLQARLVQAELNN</sequence>
<reference evidence="2" key="1">
    <citation type="submission" date="2023-07" db="EMBL/GenBank/DDBJ databases">
        <title>Novel species isolated from saline lakes on Tibetan Plateau.</title>
        <authorList>
            <person name="Lu H."/>
        </authorList>
    </citation>
    <scope>NUCLEOTIDE SEQUENCE [LARGE SCALE GENOMIC DNA]</scope>
    <source>
        <strain evidence="2">CAK8W</strain>
    </source>
</reference>
<organism evidence="1 2">
    <name type="scientific">Psychroflexus longus</name>
    <dbReference type="NCBI Taxonomy" id="2873596"/>
    <lineage>
        <taxon>Bacteria</taxon>
        <taxon>Pseudomonadati</taxon>
        <taxon>Bacteroidota</taxon>
        <taxon>Flavobacteriia</taxon>
        <taxon>Flavobacteriales</taxon>
        <taxon>Flavobacteriaceae</taxon>
        <taxon>Psychroflexus</taxon>
    </lineage>
</organism>
<keyword evidence="2" id="KW-1185">Reference proteome</keyword>
<protein>
    <submittedName>
        <fullName evidence="1">Uncharacterized protein</fullName>
    </submittedName>
</protein>